<feature type="binding site" evidence="8">
    <location>
        <begin position="30"/>
        <end position="37"/>
    </location>
    <ligand>
        <name>ATP</name>
        <dbReference type="ChEBI" id="CHEBI:30616"/>
    </ligand>
</feature>
<evidence type="ECO:0000313" key="9">
    <source>
        <dbReference type="EMBL" id="ANW97071.1"/>
    </source>
</evidence>
<evidence type="ECO:0000256" key="2">
    <source>
        <dbReference type="ARBA" id="ARBA00009256"/>
    </source>
</evidence>
<evidence type="ECO:0000256" key="7">
    <source>
        <dbReference type="ARBA" id="ARBA00048258"/>
    </source>
</evidence>
<keyword evidence="6 8" id="KW-0067">ATP-binding</keyword>
<dbReference type="InterPro" id="IPR003721">
    <property type="entry name" value="Pantoate_ligase"/>
</dbReference>
<evidence type="ECO:0000256" key="1">
    <source>
        <dbReference type="ARBA" id="ARBA00004990"/>
    </source>
</evidence>
<dbReference type="NCBIfam" id="TIGR00018">
    <property type="entry name" value="panC"/>
    <property type="match status" value="1"/>
</dbReference>
<comment type="similarity">
    <text evidence="2 8">Belongs to the pantothenate synthetase family.</text>
</comment>
<dbReference type="Proteomes" id="UP000092967">
    <property type="component" value="Chromosome"/>
</dbReference>
<comment type="subunit">
    <text evidence="8">Homodimer.</text>
</comment>
<dbReference type="InterPro" id="IPR014729">
    <property type="entry name" value="Rossmann-like_a/b/a_fold"/>
</dbReference>
<dbReference type="OrthoDB" id="9773087at2"/>
<dbReference type="NCBIfam" id="TIGR00125">
    <property type="entry name" value="cyt_tran_rel"/>
    <property type="match status" value="1"/>
</dbReference>
<dbReference type="STRING" id="1790137.AXE80_12585"/>
<dbReference type="CDD" id="cd00560">
    <property type="entry name" value="PanC"/>
    <property type="match status" value="1"/>
</dbReference>
<dbReference type="PANTHER" id="PTHR21299">
    <property type="entry name" value="CYTIDYLATE KINASE/PANTOATE-BETA-ALANINE LIGASE"/>
    <property type="match status" value="1"/>
</dbReference>
<evidence type="ECO:0000313" key="10">
    <source>
        <dbReference type="Proteomes" id="UP000092967"/>
    </source>
</evidence>
<dbReference type="GO" id="GO:0005524">
    <property type="term" value="F:ATP binding"/>
    <property type="evidence" value="ECO:0007669"/>
    <property type="project" value="UniProtKB-KW"/>
</dbReference>
<feature type="binding site" evidence="8">
    <location>
        <begin position="148"/>
        <end position="151"/>
    </location>
    <ligand>
        <name>ATP</name>
        <dbReference type="ChEBI" id="CHEBI:30616"/>
    </ligand>
</feature>
<comment type="function">
    <text evidence="8">Catalyzes the condensation of pantoate with beta-alanine in an ATP-dependent reaction via a pantoyl-adenylate intermediate.</text>
</comment>
<feature type="binding site" evidence="8">
    <location>
        <position position="154"/>
    </location>
    <ligand>
        <name>(R)-pantoate</name>
        <dbReference type="ChEBI" id="CHEBI:15980"/>
    </ligand>
</feature>
<comment type="pathway">
    <text evidence="1 8">Cofactor biosynthesis; (R)-pantothenate biosynthesis; (R)-pantothenate from (R)-pantoate and beta-alanine: step 1/1.</text>
</comment>
<evidence type="ECO:0000256" key="6">
    <source>
        <dbReference type="ARBA" id="ARBA00022840"/>
    </source>
</evidence>
<dbReference type="InterPro" id="IPR004821">
    <property type="entry name" value="Cyt_trans-like"/>
</dbReference>
<dbReference type="HAMAP" id="MF_00158">
    <property type="entry name" value="PanC"/>
    <property type="match status" value="1"/>
</dbReference>
<comment type="miscellaneous">
    <text evidence="8">The reaction proceeds by a bi uni uni bi ping pong mechanism.</text>
</comment>
<organism evidence="9 10">
    <name type="scientific">Wenyingzhuangia fucanilytica</name>
    <dbReference type="NCBI Taxonomy" id="1790137"/>
    <lineage>
        <taxon>Bacteria</taxon>
        <taxon>Pseudomonadati</taxon>
        <taxon>Bacteroidota</taxon>
        <taxon>Flavobacteriia</taxon>
        <taxon>Flavobacteriales</taxon>
        <taxon>Flavobacteriaceae</taxon>
        <taxon>Wenyingzhuangia</taxon>
    </lineage>
</organism>
<dbReference type="Gene3D" id="3.30.1300.10">
    <property type="entry name" value="Pantoate-beta-alanine ligase, C-terminal domain"/>
    <property type="match status" value="1"/>
</dbReference>
<protein>
    <recommendedName>
        <fullName evidence="8">Pantothenate synthetase</fullName>
        <shortName evidence="8">PS</shortName>
        <ecNumber evidence="8">6.3.2.1</ecNumber>
    </recommendedName>
    <alternativeName>
        <fullName evidence="8">Pantoate--beta-alanine ligase</fullName>
    </alternativeName>
    <alternativeName>
        <fullName evidence="8">Pantoate-activating enzyme</fullName>
    </alternativeName>
</protein>
<gene>
    <name evidence="8" type="primary">panC</name>
    <name evidence="9" type="ORF">AXE80_12585</name>
</gene>
<keyword evidence="5 8" id="KW-0547">Nucleotide-binding</keyword>
<keyword evidence="10" id="KW-1185">Reference proteome</keyword>
<dbReference type="Gene3D" id="3.40.50.620">
    <property type="entry name" value="HUPs"/>
    <property type="match status" value="1"/>
</dbReference>
<dbReference type="UniPathway" id="UPA00028">
    <property type="reaction ID" value="UER00005"/>
</dbReference>
<keyword evidence="3 8" id="KW-0436">Ligase</keyword>
<dbReference type="Pfam" id="PF02569">
    <property type="entry name" value="Pantoate_ligase"/>
    <property type="match status" value="1"/>
</dbReference>
<dbReference type="EC" id="6.3.2.1" evidence="8"/>
<dbReference type="GO" id="GO:0015940">
    <property type="term" value="P:pantothenate biosynthetic process"/>
    <property type="evidence" value="ECO:0007669"/>
    <property type="project" value="UniProtKB-UniRule"/>
</dbReference>
<keyword evidence="8" id="KW-0963">Cytoplasm</keyword>
<evidence type="ECO:0000256" key="8">
    <source>
        <dbReference type="HAMAP-Rule" id="MF_00158"/>
    </source>
</evidence>
<sequence>MKVFSIKELANSYISDLKSKGLTVGLVPTMGALHEGHLSLIENAKKNNDVVVVSIFVNPTQFNNPEDLEKYPRTLDEDLEKLKNVNCDIVFTPNADEMYDKNEVAELFDFDGLDKEMEGKFRDNHFNGVGTVVKKLFNILKPNNAYFGEKDYQQLQIINKLVSITKQPVNIIGCAIDREDDGLARSSRNMRLTTEHRNSAAFIYKTITEAKEMINSSSPKEIEEWVNNQFKSHHNLVLEYFTIADESNLKSVTALDQNKKYRAFIAVFAGEIRLIDNIAL</sequence>
<dbReference type="GO" id="GO:0004592">
    <property type="term" value="F:pantoate-beta-alanine ligase activity"/>
    <property type="evidence" value="ECO:0007669"/>
    <property type="project" value="UniProtKB-UniRule"/>
</dbReference>
<dbReference type="GO" id="GO:0005829">
    <property type="term" value="C:cytosol"/>
    <property type="evidence" value="ECO:0007669"/>
    <property type="project" value="TreeGrafter"/>
</dbReference>
<dbReference type="EMBL" id="CP014224">
    <property type="protein sequence ID" value="ANW97071.1"/>
    <property type="molecule type" value="Genomic_DNA"/>
</dbReference>
<dbReference type="AlphaFoldDB" id="A0A1B1Y8G6"/>
<evidence type="ECO:0000256" key="4">
    <source>
        <dbReference type="ARBA" id="ARBA00022655"/>
    </source>
</evidence>
<comment type="catalytic activity">
    <reaction evidence="7 8">
        <text>(R)-pantoate + beta-alanine + ATP = (R)-pantothenate + AMP + diphosphate + H(+)</text>
        <dbReference type="Rhea" id="RHEA:10912"/>
        <dbReference type="ChEBI" id="CHEBI:15378"/>
        <dbReference type="ChEBI" id="CHEBI:15980"/>
        <dbReference type="ChEBI" id="CHEBI:29032"/>
        <dbReference type="ChEBI" id="CHEBI:30616"/>
        <dbReference type="ChEBI" id="CHEBI:33019"/>
        <dbReference type="ChEBI" id="CHEBI:57966"/>
        <dbReference type="ChEBI" id="CHEBI:456215"/>
        <dbReference type="EC" id="6.3.2.1"/>
    </reaction>
</comment>
<dbReference type="KEGG" id="wfu:AXE80_12585"/>
<proteinExistence type="inferred from homology"/>
<dbReference type="SUPFAM" id="SSF52374">
    <property type="entry name" value="Nucleotidylyl transferase"/>
    <property type="match status" value="1"/>
</dbReference>
<feature type="binding site" evidence="8">
    <location>
        <position position="61"/>
    </location>
    <ligand>
        <name>(R)-pantoate</name>
        <dbReference type="ChEBI" id="CHEBI:15980"/>
    </ligand>
</feature>
<feature type="active site" description="Proton donor" evidence="8">
    <location>
        <position position="37"/>
    </location>
</feature>
<comment type="subcellular location">
    <subcellularLocation>
        <location evidence="8">Cytoplasm</location>
    </subcellularLocation>
</comment>
<dbReference type="InterPro" id="IPR042176">
    <property type="entry name" value="Pantoate_ligase_C"/>
</dbReference>
<dbReference type="PANTHER" id="PTHR21299:SF1">
    <property type="entry name" value="PANTOATE--BETA-ALANINE LIGASE"/>
    <property type="match status" value="1"/>
</dbReference>
<reference evidence="9 10" key="1">
    <citation type="submission" date="2016-02" db="EMBL/GenBank/DDBJ databases">
        <authorList>
            <person name="Wen L."/>
            <person name="He K."/>
            <person name="Yang H."/>
        </authorList>
    </citation>
    <scope>NUCLEOTIDE SEQUENCE [LARGE SCALE GENOMIC DNA]</scope>
    <source>
        <strain evidence="9 10">CZ1127</strain>
    </source>
</reference>
<evidence type="ECO:0000256" key="3">
    <source>
        <dbReference type="ARBA" id="ARBA00022598"/>
    </source>
</evidence>
<accession>A0A1B1Y8G6</accession>
<name>A0A1B1Y8G6_9FLAO</name>
<feature type="binding site" evidence="8">
    <location>
        <begin position="185"/>
        <end position="188"/>
    </location>
    <ligand>
        <name>ATP</name>
        <dbReference type="ChEBI" id="CHEBI:30616"/>
    </ligand>
</feature>
<dbReference type="RefSeq" id="WP_068827900.1">
    <property type="nucleotide sequence ID" value="NZ_CP014224.1"/>
</dbReference>
<comment type="caution">
    <text evidence="8">Lacks conserved residue(s) required for the propagation of feature annotation.</text>
</comment>
<evidence type="ECO:0000256" key="5">
    <source>
        <dbReference type="ARBA" id="ARBA00022741"/>
    </source>
</evidence>
<feature type="binding site" evidence="8">
    <location>
        <position position="61"/>
    </location>
    <ligand>
        <name>beta-alanine</name>
        <dbReference type="ChEBI" id="CHEBI:57966"/>
    </ligand>
</feature>
<keyword evidence="4 8" id="KW-0566">Pantothenate biosynthesis</keyword>